<accession>A0A6S6TFP8</accession>
<protein>
    <recommendedName>
        <fullName evidence="3">DUF4381 domain-containing protein</fullName>
    </recommendedName>
</protein>
<proteinExistence type="predicted"/>
<evidence type="ECO:0000256" key="1">
    <source>
        <dbReference type="SAM" id="Phobius"/>
    </source>
</evidence>
<organism evidence="2">
    <name type="scientific">uncultured Sulfurovum sp</name>
    <dbReference type="NCBI Taxonomy" id="269237"/>
    <lineage>
        <taxon>Bacteria</taxon>
        <taxon>Pseudomonadati</taxon>
        <taxon>Campylobacterota</taxon>
        <taxon>Epsilonproteobacteria</taxon>
        <taxon>Campylobacterales</taxon>
        <taxon>Sulfurovaceae</taxon>
        <taxon>Sulfurovum</taxon>
        <taxon>environmental samples</taxon>
    </lineage>
</organism>
<dbReference type="AlphaFoldDB" id="A0A6S6TFP8"/>
<keyword evidence="1" id="KW-0472">Membrane</keyword>
<reference evidence="2" key="1">
    <citation type="submission" date="2020-01" db="EMBL/GenBank/DDBJ databases">
        <authorList>
            <person name="Meier V. D."/>
            <person name="Meier V D."/>
        </authorList>
    </citation>
    <scope>NUCLEOTIDE SEQUENCE</scope>
    <source>
        <strain evidence="2">HLG_WM_MAG_06</strain>
    </source>
</reference>
<name>A0A6S6TFP8_9BACT</name>
<evidence type="ECO:0008006" key="3">
    <source>
        <dbReference type="Google" id="ProtNLM"/>
    </source>
</evidence>
<keyword evidence="1" id="KW-1133">Transmembrane helix</keyword>
<gene>
    <name evidence="2" type="ORF">HELGO_WM1289</name>
</gene>
<keyword evidence="1" id="KW-0812">Transmembrane</keyword>
<sequence>MDNELRDIKPLLEIPDSSYTIFLGLIALALILLVAVIWFLVKKFWKKKKINMQKVYFEQFKNLDWRDVKQSAYEATELGRKLTLDNERAKEIYTQLVPMLESYKYRKEVPTVDEQTLQQYNLLVHIIDESI</sequence>
<feature type="transmembrane region" description="Helical" evidence="1">
    <location>
        <begin position="20"/>
        <end position="41"/>
    </location>
</feature>
<dbReference type="EMBL" id="CACVAP010000086">
    <property type="protein sequence ID" value="CAA6817037.1"/>
    <property type="molecule type" value="Genomic_DNA"/>
</dbReference>
<evidence type="ECO:0000313" key="2">
    <source>
        <dbReference type="EMBL" id="CAA6817037.1"/>
    </source>
</evidence>